<evidence type="ECO:0000313" key="20">
    <source>
        <dbReference type="EMBL" id="MBC6610305.1"/>
    </source>
</evidence>
<evidence type="ECO:0000259" key="19">
    <source>
        <dbReference type="Pfam" id="PF13807"/>
    </source>
</evidence>
<keyword evidence="14" id="KW-0829">Tyrosine-protein kinase</keyword>
<feature type="domain" description="AAA" evidence="18">
    <location>
        <begin position="582"/>
        <end position="704"/>
    </location>
</feature>
<protein>
    <recommendedName>
        <fullName evidence="4">non-specific protein-tyrosine kinase</fullName>
        <ecNumber evidence="4">2.7.10.2</ecNumber>
    </recommendedName>
</protein>
<feature type="transmembrane region" description="Helical" evidence="16">
    <location>
        <begin position="29"/>
        <end position="50"/>
    </location>
</feature>
<dbReference type="EMBL" id="JACSCY010000003">
    <property type="protein sequence ID" value="MBC6610305.1"/>
    <property type="molecule type" value="Genomic_DNA"/>
</dbReference>
<evidence type="ECO:0000256" key="9">
    <source>
        <dbReference type="ARBA" id="ARBA00022741"/>
    </source>
</evidence>
<dbReference type="Pfam" id="PF02706">
    <property type="entry name" value="Wzz"/>
    <property type="match status" value="1"/>
</dbReference>
<comment type="subcellular location">
    <subcellularLocation>
        <location evidence="1">Cell inner membrane</location>
        <topology evidence="1">Multi-pass membrane protein</topology>
    </subcellularLocation>
</comment>
<reference evidence="20 21" key="1">
    <citation type="submission" date="2020-08" db="EMBL/GenBank/DDBJ databases">
        <title>Hymenobacter sp.</title>
        <authorList>
            <person name="Kim M.K."/>
        </authorList>
    </citation>
    <scope>NUCLEOTIDE SEQUENCE [LARGE SCALE GENOMIC DNA]</scope>
    <source>
        <strain evidence="20 21">BT507</strain>
    </source>
</reference>
<evidence type="ECO:0000256" key="2">
    <source>
        <dbReference type="ARBA" id="ARBA00007316"/>
    </source>
</evidence>
<dbReference type="SUPFAM" id="SSF52540">
    <property type="entry name" value="P-loop containing nucleoside triphosphate hydrolases"/>
    <property type="match status" value="1"/>
</dbReference>
<dbReference type="Gene3D" id="3.40.50.300">
    <property type="entry name" value="P-loop containing nucleotide triphosphate hydrolases"/>
    <property type="match status" value="1"/>
</dbReference>
<evidence type="ECO:0000313" key="21">
    <source>
        <dbReference type="Proteomes" id="UP000622017"/>
    </source>
</evidence>
<comment type="similarity">
    <text evidence="3">Belongs to the etk/wzc family.</text>
</comment>
<evidence type="ECO:0000256" key="6">
    <source>
        <dbReference type="ARBA" id="ARBA00022519"/>
    </source>
</evidence>
<evidence type="ECO:0000259" key="18">
    <source>
        <dbReference type="Pfam" id="PF13614"/>
    </source>
</evidence>
<keyword evidence="11" id="KW-0067">ATP-binding</keyword>
<dbReference type="InterPro" id="IPR027417">
    <property type="entry name" value="P-loop_NTPase"/>
</dbReference>
<dbReference type="Pfam" id="PF13614">
    <property type="entry name" value="AAA_31"/>
    <property type="match status" value="1"/>
</dbReference>
<keyword evidence="21" id="KW-1185">Reference proteome</keyword>
<sequence length="781" mass="87962">MNNKELFPLQVEQPEAKSLKNILSYYLRYWYLFAFGILLALGIAFAYLQYYAVPRYQITSTVLVKDDDGGGTAMSGGAIDLNVFRSSKNLNNEIEILKSAGLMHRVVRELDLGTTYYVEGRFRNEELYNSGNPIRTIVSKLDTNIVNKDIYLVAKSTIEFQLFDNNDEKGITYRFGQLIHKPYGSFTIVANNNALLKEYLNQKIIIGLHDTRDIAENFSGGLTVSPIKEDATVLRIGITDAIPSRGIDIVNKLVQVYNKEALEDRNVMATNTITFLDDRLKYITGELSDVEKSVAQYKSSNELTDVTTQASNYVEQATDYNKRLSDWAIQIDILESIENYLNQNKGQYKMVPSTLGIQDETLLGLINKFNELQLERERMLRTTEVGNPLVQNFNEQLSNLRANILENLGNIKKSLVITSNSLKASSGQFKSRIQRVPRVERELQEINRQQETKQKLYLFLLQRREEAAISLASTVSNSRIIDTATSTNYPISPSKQIIYLTALLLGALVPFGILYTKDLLNDKIRTQQDVERLTTTPILGELAHNSSGTLVVTRENKSTLAEMFRLIRSNLSFAAGNAENGKVILVTSSMSGEGKTFFAINLGASLVLAGKRTLLIELDLRNPSLLYELGEKVTTGLTDYINSNEVSIKDIIQPIESIPHLDIIGAGTSLANNPAELMMSDKLQYLISELKDMYDHIIIDTAPIGRVSDAFSLRTLINQTIYLVRYNYTDKRQINIISNIFSNHLLPNPMIVLNDAKKANEYGYGHGYGYEVKKKRTLLTK</sequence>
<organism evidence="20 21">
    <name type="scientific">Hymenobacter citatus</name>
    <dbReference type="NCBI Taxonomy" id="2763506"/>
    <lineage>
        <taxon>Bacteria</taxon>
        <taxon>Pseudomonadati</taxon>
        <taxon>Bacteroidota</taxon>
        <taxon>Cytophagia</taxon>
        <taxon>Cytophagales</taxon>
        <taxon>Hymenobacteraceae</taxon>
        <taxon>Hymenobacter</taxon>
    </lineage>
</organism>
<dbReference type="PANTHER" id="PTHR32309:SF13">
    <property type="entry name" value="FERRIC ENTEROBACTIN TRANSPORT PROTEIN FEPE"/>
    <property type="match status" value="1"/>
</dbReference>
<dbReference type="Pfam" id="PF13807">
    <property type="entry name" value="GNVR"/>
    <property type="match status" value="1"/>
</dbReference>
<evidence type="ECO:0000256" key="10">
    <source>
        <dbReference type="ARBA" id="ARBA00022777"/>
    </source>
</evidence>
<keyword evidence="6" id="KW-0997">Cell inner membrane</keyword>
<evidence type="ECO:0000256" key="16">
    <source>
        <dbReference type="SAM" id="Phobius"/>
    </source>
</evidence>
<keyword evidence="7 20" id="KW-0808">Transferase</keyword>
<dbReference type="CDD" id="cd05387">
    <property type="entry name" value="BY-kinase"/>
    <property type="match status" value="1"/>
</dbReference>
<evidence type="ECO:0000256" key="5">
    <source>
        <dbReference type="ARBA" id="ARBA00022475"/>
    </source>
</evidence>
<evidence type="ECO:0000256" key="4">
    <source>
        <dbReference type="ARBA" id="ARBA00011903"/>
    </source>
</evidence>
<evidence type="ECO:0000256" key="1">
    <source>
        <dbReference type="ARBA" id="ARBA00004429"/>
    </source>
</evidence>
<keyword evidence="13 16" id="KW-0472">Membrane</keyword>
<keyword evidence="12 16" id="KW-1133">Transmembrane helix</keyword>
<evidence type="ECO:0000256" key="15">
    <source>
        <dbReference type="ARBA" id="ARBA00051245"/>
    </source>
</evidence>
<feature type="domain" description="Polysaccharide chain length determinant N-terminal" evidence="17">
    <location>
        <begin position="19"/>
        <end position="110"/>
    </location>
</feature>
<proteinExistence type="inferred from homology"/>
<keyword evidence="9" id="KW-0547">Nucleotide-binding</keyword>
<evidence type="ECO:0000256" key="8">
    <source>
        <dbReference type="ARBA" id="ARBA00022692"/>
    </source>
</evidence>
<dbReference type="InterPro" id="IPR032807">
    <property type="entry name" value="GNVR"/>
</dbReference>
<dbReference type="GO" id="GO:0004715">
    <property type="term" value="F:non-membrane spanning protein tyrosine kinase activity"/>
    <property type="evidence" value="ECO:0007669"/>
    <property type="project" value="UniProtKB-EC"/>
</dbReference>
<comment type="similarity">
    <text evidence="2">Belongs to the CpsD/CapB family.</text>
</comment>
<keyword evidence="5" id="KW-1003">Cell membrane</keyword>
<keyword evidence="8 16" id="KW-0812">Transmembrane</keyword>
<evidence type="ECO:0000256" key="12">
    <source>
        <dbReference type="ARBA" id="ARBA00022989"/>
    </source>
</evidence>
<evidence type="ECO:0000256" key="3">
    <source>
        <dbReference type="ARBA" id="ARBA00008883"/>
    </source>
</evidence>
<dbReference type="InterPro" id="IPR003856">
    <property type="entry name" value="LPS_length_determ_N"/>
</dbReference>
<dbReference type="Proteomes" id="UP000622017">
    <property type="component" value="Unassembled WGS sequence"/>
</dbReference>
<dbReference type="RefSeq" id="WP_187318613.1">
    <property type="nucleotide sequence ID" value="NZ_JACSCY010000003.1"/>
</dbReference>
<evidence type="ECO:0000256" key="7">
    <source>
        <dbReference type="ARBA" id="ARBA00022679"/>
    </source>
</evidence>
<dbReference type="EC" id="2.7.10.2" evidence="4"/>
<comment type="catalytic activity">
    <reaction evidence="15">
        <text>L-tyrosyl-[protein] + ATP = O-phospho-L-tyrosyl-[protein] + ADP + H(+)</text>
        <dbReference type="Rhea" id="RHEA:10596"/>
        <dbReference type="Rhea" id="RHEA-COMP:10136"/>
        <dbReference type="Rhea" id="RHEA-COMP:20101"/>
        <dbReference type="ChEBI" id="CHEBI:15378"/>
        <dbReference type="ChEBI" id="CHEBI:30616"/>
        <dbReference type="ChEBI" id="CHEBI:46858"/>
        <dbReference type="ChEBI" id="CHEBI:61978"/>
        <dbReference type="ChEBI" id="CHEBI:456216"/>
        <dbReference type="EC" id="2.7.10.2"/>
    </reaction>
</comment>
<dbReference type="NCBIfam" id="TIGR01007">
    <property type="entry name" value="eps_fam"/>
    <property type="match status" value="1"/>
</dbReference>
<keyword evidence="10" id="KW-0418">Kinase</keyword>
<name>A0ABR7MGW0_9BACT</name>
<evidence type="ECO:0000256" key="13">
    <source>
        <dbReference type="ARBA" id="ARBA00023136"/>
    </source>
</evidence>
<evidence type="ECO:0000256" key="14">
    <source>
        <dbReference type="ARBA" id="ARBA00023137"/>
    </source>
</evidence>
<evidence type="ECO:0000256" key="11">
    <source>
        <dbReference type="ARBA" id="ARBA00022840"/>
    </source>
</evidence>
<dbReference type="PANTHER" id="PTHR32309">
    <property type="entry name" value="TYROSINE-PROTEIN KINASE"/>
    <property type="match status" value="1"/>
</dbReference>
<comment type="caution">
    <text evidence="20">The sequence shown here is derived from an EMBL/GenBank/DDBJ whole genome shotgun (WGS) entry which is preliminary data.</text>
</comment>
<feature type="domain" description="Tyrosine-protein kinase G-rich" evidence="19">
    <location>
        <begin position="441"/>
        <end position="517"/>
    </location>
</feature>
<dbReference type="InterPro" id="IPR025669">
    <property type="entry name" value="AAA_dom"/>
</dbReference>
<gene>
    <name evidence="20" type="ORF">H8B15_05205</name>
</gene>
<dbReference type="InterPro" id="IPR050445">
    <property type="entry name" value="Bact_polysacc_biosynth/exp"/>
</dbReference>
<dbReference type="InterPro" id="IPR005702">
    <property type="entry name" value="Wzc-like_C"/>
</dbReference>
<accession>A0ABR7MGW0</accession>
<evidence type="ECO:0000259" key="17">
    <source>
        <dbReference type="Pfam" id="PF02706"/>
    </source>
</evidence>